<evidence type="ECO:0000313" key="2">
    <source>
        <dbReference type="Proteomes" id="UP001056120"/>
    </source>
</evidence>
<name>A0ACB9EAE8_9ASTR</name>
<keyword evidence="2" id="KW-1185">Reference proteome</keyword>
<comment type="caution">
    <text evidence="1">The sequence shown here is derived from an EMBL/GenBank/DDBJ whole genome shotgun (WGS) entry which is preliminary data.</text>
</comment>
<organism evidence="1 2">
    <name type="scientific">Smallanthus sonchifolius</name>
    <dbReference type="NCBI Taxonomy" id="185202"/>
    <lineage>
        <taxon>Eukaryota</taxon>
        <taxon>Viridiplantae</taxon>
        <taxon>Streptophyta</taxon>
        <taxon>Embryophyta</taxon>
        <taxon>Tracheophyta</taxon>
        <taxon>Spermatophyta</taxon>
        <taxon>Magnoliopsida</taxon>
        <taxon>eudicotyledons</taxon>
        <taxon>Gunneridae</taxon>
        <taxon>Pentapetalae</taxon>
        <taxon>asterids</taxon>
        <taxon>campanulids</taxon>
        <taxon>Asterales</taxon>
        <taxon>Asteraceae</taxon>
        <taxon>Asteroideae</taxon>
        <taxon>Heliantheae alliance</taxon>
        <taxon>Millerieae</taxon>
        <taxon>Smallanthus</taxon>
    </lineage>
</organism>
<gene>
    <name evidence="1" type="ORF">L1987_55567</name>
</gene>
<accession>A0ACB9EAE8</accession>
<proteinExistence type="predicted"/>
<evidence type="ECO:0000313" key="1">
    <source>
        <dbReference type="EMBL" id="KAI3755761.1"/>
    </source>
</evidence>
<dbReference type="Proteomes" id="UP001056120">
    <property type="component" value="Linkage Group LG18"/>
</dbReference>
<reference evidence="1 2" key="2">
    <citation type="journal article" date="2022" name="Mol. Ecol. Resour.">
        <title>The genomes of chicory, endive, great burdock and yacon provide insights into Asteraceae paleo-polyploidization history and plant inulin production.</title>
        <authorList>
            <person name="Fan W."/>
            <person name="Wang S."/>
            <person name="Wang H."/>
            <person name="Wang A."/>
            <person name="Jiang F."/>
            <person name="Liu H."/>
            <person name="Zhao H."/>
            <person name="Xu D."/>
            <person name="Zhang Y."/>
        </authorList>
    </citation>
    <scope>NUCLEOTIDE SEQUENCE [LARGE SCALE GENOMIC DNA]</scope>
    <source>
        <strain evidence="2">cv. Yunnan</strain>
        <tissue evidence="1">Leaves</tissue>
    </source>
</reference>
<dbReference type="EMBL" id="CM042035">
    <property type="protein sequence ID" value="KAI3755761.1"/>
    <property type="molecule type" value="Genomic_DNA"/>
</dbReference>
<reference evidence="2" key="1">
    <citation type="journal article" date="2022" name="Mol. Ecol. Resour.">
        <title>The genomes of chicory, endive, great burdock and yacon provide insights into Asteraceae palaeo-polyploidization history and plant inulin production.</title>
        <authorList>
            <person name="Fan W."/>
            <person name="Wang S."/>
            <person name="Wang H."/>
            <person name="Wang A."/>
            <person name="Jiang F."/>
            <person name="Liu H."/>
            <person name="Zhao H."/>
            <person name="Xu D."/>
            <person name="Zhang Y."/>
        </authorList>
    </citation>
    <scope>NUCLEOTIDE SEQUENCE [LARGE SCALE GENOMIC DNA]</scope>
    <source>
        <strain evidence="2">cv. Yunnan</strain>
    </source>
</reference>
<sequence length="68" mass="7780">MNLLVRKLLDEFPSKAPIREHRTREIELREVEADIWPLSTTTANPLSLPAREASVEKEEMIDAHGQEA</sequence>
<protein>
    <submittedName>
        <fullName evidence="1">Uncharacterized protein</fullName>
    </submittedName>
</protein>